<protein>
    <submittedName>
        <fullName evidence="2">Uncharacterized protein</fullName>
    </submittedName>
</protein>
<feature type="region of interest" description="Disordered" evidence="1">
    <location>
        <begin position="1"/>
        <end position="44"/>
    </location>
</feature>
<comment type="caution">
    <text evidence="2">The sequence shown here is derived from an EMBL/GenBank/DDBJ whole genome shotgun (WGS) entry which is preliminary data.</text>
</comment>
<dbReference type="EMBL" id="JAPEUY010000002">
    <property type="protein sequence ID" value="KAJ4376081.1"/>
    <property type="molecule type" value="Genomic_DNA"/>
</dbReference>
<name>A0A9W8YHR1_9PLEO</name>
<dbReference type="AlphaFoldDB" id="A0A9W8YHR1"/>
<gene>
    <name evidence="2" type="ORF">N0V83_001362</name>
</gene>
<accession>A0A9W8YHR1</accession>
<proteinExistence type="predicted"/>
<keyword evidence="3" id="KW-1185">Reference proteome</keyword>
<evidence type="ECO:0000256" key="1">
    <source>
        <dbReference type="SAM" id="MobiDB-lite"/>
    </source>
</evidence>
<dbReference type="OrthoDB" id="3799620at2759"/>
<sequence>MAPKTRLSKPTLLPSYSPPRSTRKEVSILRKRKSDALDEPEKTLPDMADTFRKRLVATKRFNNSNLRKQPTIDLDSMDPIAATSPFFEKLPREIRDKIYGLVWDDTHGIIQRYERKYYAVTYGHRDPPNRRTASKAPWLLTSKQLLLEGCSAFVKQGVWHFSPHEVGPLEPSQYIFPLITPGMVRAHHLHLGSESDGYYPFCGRYSYQEGYEKHEGEVDDGTAQQYHWLPKASITPINAMAASMEFSTTVKEVKVDIKVYNIAMQLEYGGVLQYPNAYEFDLSQLERLAVHRGLQSFKAKLVVRVTPGRRPASISDTDTMKLALMDELERIGTLLVEGGSVVRVNSLNPNNSNWQNWDMSLSVGRPAE</sequence>
<evidence type="ECO:0000313" key="3">
    <source>
        <dbReference type="Proteomes" id="UP001140560"/>
    </source>
</evidence>
<organism evidence="2 3">
    <name type="scientific">Neocucurbitaria cava</name>
    <dbReference type="NCBI Taxonomy" id="798079"/>
    <lineage>
        <taxon>Eukaryota</taxon>
        <taxon>Fungi</taxon>
        <taxon>Dikarya</taxon>
        <taxon>Ascomycota</taxon>
        <taxon>Pezizomycotina</taxon>
        <taxon>Dothideomycetes</taxon>
        <taxon>Pleosporomycetidae</taxon>
        <taxon>Pleosporales</taxon>
        <taxon>Pleosporineae</taxon>
        <taxon>Cucurbitariaceae</taxon>
        <taxon>Neocucurbitaria</taxon>
    </lineage>
</organism>
<evidence type="ECO:0000313" key="2">
    <source>
        <dbReference type="EMBL" id="KAJ4376081.1"/>
    </source>
</evidence>
<dbReference type="Proteomes" id="UP001140560">
    <property type="component" value="Unassembled WGS sequence"/>
</dbReference>
<reference evidence="2" key="1">
    <citation type="submission" date="2022-10" db="EMBL/GenBank/DDBJ databases">
        <title>Tapping the CABI collections for fungal endophytes: first genome assemblies for Collariella, Neodidymelliopsis, Ascochyta clinopodiicola, Didymella pomorum, Didymosphaeria variabile, Neocosmospora piperis and Neocucurbitaria cava.</title>
        <authorList>
            <person name="Hill R."/>
        </authorList>
    </citation>
    <scope>NUCLEOTIDE SEQUENCE</scope>
    <source>
        <strain evidence="2">IMI 356814</strain>
    </source>
</reference>
<feature type="compositionally biased region" description="Basic and acidic residues" evidence="1">
    <location>
        <begin position="22"/>
        <end position="44"/>
    </location>
</feature>